<keyword evidence="1" id="KW-0472">Membrane</keyword>
<organism evidence="2 3">
    <name type="scientific">Pseudomonas putida</name>
    <name type="common">Arthrobacter siderocapsulatus</name>
    <dbReference type="NCBI Taxonomy" id="303"/>
    <lineage>
        <taxon>Bacteria</taxon>
        <taxon>Pseudomonadati</taxon>
        <taxon>Pseudomonadota</taxon>
        <taxon>Gammaproteobacteria</taxon>
        <taxon>Pseudomonadales</taxon>
        <taxon>Pseudomonadaceae</taxon>
        <taxon>Pseudomonas</taxon>
    </lineage>
</organism>
<dbReference type="Proteomes" id="UP000637061">
    <property type="component" value="Unassembled WGS sequence"/>
</dbReference>
<reference evidence="2" key="1">
    <citation type="submission" date="2020-12" db="EMBL/GenBank/DDBJ databases">
        <title>Enhanced detection system for hospital associated transmission using whole genome sequencing surveillance.</title>
        <authorList>
            <person name="Harrison L.H."/>
            <person name="Van Tyne D."/>
            <person name="Marsh J.W."/>
            <person name="Griffith M.P."/>
            <person name="Snyder D.J."/>
            <person name="Cooper V.S."/>
            <person name="Mustapha M."/>
        </authorList>
    </citation>
    <scope>NUCLEOTIDE SEQUENCE</scope>
    <source>
        <strain evidence="2">PSB00042</strain>
    </source>
</reference>
<sequence length="111" mass="12244">MAIYRAAWMLLMVLIVTPAFIMASGVEGLSFSEAAHFVDFTLWSMGVPALITGVLAYPITLVATLIPGTSSLAVMFGEFFLWKGLGVVLLLAFFIQLEPPFYRKESQVEQH</sequence>
<comment type="caution">
    <text evidence="2">The sequence shown here is derived from an EMBL/GenBank/DDBJ whole genome shotgun (WGS) entry which is preliminary data.</text>
</comment>
<protein>
    <submittedName>
        <fullName evidence="2">Uncharacterized protein</fullName>
    </submittedName>
</protein>
<dbReference type="AlphaFoldDB" id="A0A8I1ECY5"/>
<dbReference type="EMBL" id="JAEHTE010000002">
    <property type="protein sequence ID" value="MBI6882978.1"/>
    <property type="molecule type" value="Genomic_DNA"/>
</dbReference>
<evidence type="ECO:0000256" key="1">
    <source>
        <dbReference type="SAM" id="Phobius"/>
    </source>
</evidence>
<proteinExistence type="predicted"/>
<keyword evidence="1" id="KW-0812">Transmembrane</keyword>
<gene>
    <name evidence="2" type="ORF">JEU22_03550</name>
</gene>
<accession>A0A8I1ECY5</accession>
<keyword evidence="1" id="KW-1133">Transmembrane helix</keyword>
<name>A0A8I1ECY5_PSEPU</name>
<evidence type="ECO:0000313" key="3">
    <source>
        <dbReference type="Proteomes" id="UP000637061"/>
    </source>
</evidence>
<evidence type="ECO:0000313" key="2">
    <source>
        <dbReference type="EMBL" id="MBI6882978.1"/>
    </source>
</evidence>
<feature type="transmembrane region" description="Helical" evidence="1">
    <location>
        <begin position="79"/>
        <end position="97"/>
    </location>
</feature>
<dbReference type="RefSeq" id="WP_198746600.1">
    <property type="nucleotide sequence ID" value="NZ_JAEHTE010000002.1"/>
</dbReference>
<feature type="transmembrane region" description="Helical" evidence="1">
    <location>
        <begin position="47"/>
        <end position="67"/>
    </location>
</feature>